<keyword evidence="2" id="KW-1185">Reference proteome</keyword>
<dbReference type="AlphaFoldDB" id="A0ABD3GWU6"/>
<dbReference type="SUPFAM" id="SSF56672">
    <property type="entry name" value="DNA/RNA polymerases"/>
    <property type="match status" value="1"/>
</dbReference>
<dbReference type="Gene3D" id="3.30.70.270">
    <property type="match status" value="2"/>
</dbReference>
<dbReference type="EMBL" id="JBJQOH010000006">
    <property type="protein sequence ID" value="KAL3682256.1"/>
    <property type="molecule type" value="Genomic_DNA"/>
</dbReference>
<sequence>MVHPRLPIEDEFIKLNISGSNSNPRYINVSANVLVDQLPTFQELFSEYRDIFAYTYKEILGVDPARCQHRIPLREESRPVLSKPYRLNPYMADLVRKELDKLLECDFIYPGEETEWASPVLIVPKKETGKIRNAPATFQRYMMNSFLPLNDHLKLYLDDLCAHGPQRTHVVSLRATFNACRKARISLNPDKCFLGASYDPLLGLLVSHAGTSINPRKIECILQIPIPETVRDLRKFLGCKGYYRRFIFRYAVISAPLTALLQDLVDFFWSDHC</sequence>
<dbReference type="PANTHER" id="PTHR33064:SF37">
    <property type="entry name" value="RIBONUCLEASE H"/>
    <property type="match status" value="1"/>
</dbReference>
<reference evidence="1 2" key="1">
    <citation type="submission" date="2024-09" db="EMBL/GenBank/DDBJ databases">
        <title>Chromosome-scale assembly of Riccia sorocarpa.</title>
        <authorList>
            <person name="Paukszto L."/>
        </authorList>
    </citation>
    <scope>NUCLEOTIDE SEQUENCE [LARGE SCALE GENOMIC DNA]</scope>
    <source>
        <strain evidence="1">LP-2024</strain>
        <tissue evidence="1">Aerial parts of the thallus</tissue>
    </source>
</reference>
<gene>
    <name evidence="1" type="ORF">R1sor_000278</name>
</gene>
<protein>
    <recommendedName>
        <fullName evidence="3">Reverse transcriptase domain-containing protein</fullName>
    </recommendedName>
</protein>
<proteinExistence type="predicted"/>
<evidence type="ECO:0000313" key="1">
    <source>
        <dbReference type="EMBL" id="KAL3682256.1"/>
    </source>
</evidence>
<accession>A0ABD3GWU6</accession>
<dbReference type="PANTHER" id="PTHR33064">
    <property type="entry name" value="POL PROTEIN"/>
    <property type="match status" value="1"/>
</dbReference>
<dbReference type="Gene3D" id="3.10.10.10">
    <property type="entry name" value="HIV Type 1 Reverse Transcriptase, subunit A, domain 1"/>
    <property type="match status" value="1"/>
</dbReference>
<dbReference type="InterPro" id="IPR043128">
    <property type="entry name" value="Rev_trsase/Diguanyl_cyclase"/>
</dbReference>
<name>A0ABD3GWU6_9MARC</name>
<organism evidence="1 2">
    <name type="scientific">Riccia sorocarpa</name>
    <dbReference type="NCBI Taxonomy" id="122646"/>
    <lineage>
        <taxon>Eukaryota</taxon>
        <taxon>Viridiplantae</taxon>
        <taxon>Streptophyta</taxon>
        <taxon>Embryophyta</taxon>
        <taxon>Marchantiophyta</taxon>
        <taxon>Marchantiopsida</taxon>
        <taxon>Marchantiidae</taxon>
        <taxon>Marchantiales</taxon>
        <taxon>Ricciaceae</taxon>
        <taxon>Riccia</taxon>
    </lineage>
</organism>
<dbReference type="InterPro" id="IPR043502">
    <property type="entry name" value="DNA/RNA_pol_sf"/>
</dbReference>
<evidence type="ECO:0008006" key="3">
    <source>
        <dbReference type="Google" id="ProtNLM"/>
    </source>
</evidence>
<comment type="caution">
    <text evidence="1">The sequence shown here is derived from an EMBL/GenBank/DDBJ whole genome shotgun (WGS) entry which is preliminary data.</text>
</comment>
<dbReference type="Proteomes" id="UP001633002">
    <property type="component" value="Unassembled WGS sequence"/>
</dbReference>
<evidence type="ECO:0000313" key="2">
    <source>
        <dbReference type="Proteomes" id="UP001633002"/>
    </source>
</evidence>
<dbReference type="InterPro" id="IPR051320">
    <property type="entry name" value="Viral_Replic_Matur_Polypro"/>
</dbReference>